<reference evidence="3 4" key="1">
    <citation type="submission" date="2016-11" db="EMBL/GenBank/DDBJ databases">
        <authorList>
            <person name="Jaros S."/>
            <person name="Januszkiewicz K."/>
            <person name="Wedrychowicz H."/>
        </authorList>
    </citation>
    <scope>NUCLEOTIDE SEQUENCE [LARGE SCALE GENOMIC DNA]</scope>
    <source>
        <strain evidence="3 4">DSM 16112</strain>
    </source>
</reference>
<feature type="chain" id="PRO_5013132752" evidence="1">
    <location>
        <begin position="37"/>
        <end position="233"/>
    </location>
</feature>
<keyword evidence="4" id="KW-1185">Reference proteome</keyword>
<dbReference type="InterPro" id="IPR013830">
    <property type="entry name" value="SGNH_hydro"/>
</dbReference>
<dbReference type="Gene3D" id="3.40.50.1110">
    <property type="entry name" value="SGNH hydrolase"/>
    <property type="match status" value="1"/>
</dbReference>
<sequence length="233" mass="24949">MHRLKDFWFYCNGFRQRLAVALSLMVLAAVAGTAHAAAPSAAPAGAPAVLLVVGDSLSAEYGIASGQGWVNLLAQKFQQEGAAVRVVNASISGETTAGGRSRMAALLQQHQPRYIAIELGANDALRGLPLEGTRTNLRAMVQAAKDAGARVLLLGIQVPPNYGQRYTEEFAQGFVSVAEQESVPLVPFLLEAISDPAQLERYFQSDRIHPNALAQPLILQTVWPAVRALVQQP</sequence>
<feature type="signal peptide" evidence="1">
    <location>
        <begin position="1"/>
        <end position="36"/>
    </location>
</feature>
<evidence type="ECO:0000313" key="3">
    <source>
        <dbReference type="EMBL" id="SHE38218.1"/>
    </source>
</evidence>
<dbReference type="EMBL" id="FQUZ01000002">
    <property type="protein sequence ID" value="SHE38218.1"/>
    <property type="molecule type" value="Genomic_DNA"/>
</dbReference>
<dbReference type="PANTHER" id="PTHR30383:SF24">
    <property type="entry name" value="THIOESTERASE 1_PROTEASE 1_LYSOPHOSPHOLIPASE L1"/>
    <property type="match status" value="1"/>
</dbReference>
<dbReference type="CDD" id="cd01822">
    <property type="entry name" value="Lysophospholipase_L1_like"/>
    <property type="match status" value="1"/>
</dbReference>
<dbReference type="GO" id="GO:0004622">
    <property type="term" value="F:phosphatidylcholine lysophospholipase activity"/>
    <property type="evidence" value="ECO:0007669"/>
    <property type="project" value="TreeGrafter"/>
</dbReference>
<dbReference type="InterPro" id="IPR036514">
    <property type="entry name" value="SGNH_hydro_sf"/>
</dbReference>
<evidence type="ECO:0000259" key="2">
    <source>
        <dbReference type="Pfam" id="PF13472"/>
    </source>
</evidence>
<gene>
    <name evidence="3" type="ORF">SAMN02745117_00200</name>
</gene>
<dbReference type="RefSeq" id="WP_073353618.1">
    <property type="nucleotide sequence ID" value="NZ_FQUZ01000002.1"/>
</dbReference>
<proteinExistence type="predicted"/>
<organism evidence="3 4">
    <name type="scientific">Lampropedia hyalina DSM 16112</name>
    <dbReference type="NCBI Taxonomy" id="1122156"/>
    <lineage>
        <taxon>Bacteria</taxon>
        <taxon>Pseudomonadati</taxon>
        <taxon>Pseudomonadota</taxon>
        <taxon>Betaproteobacteria</taxon>
        <taxon>Burkholderiales</taxon>
        <taxon>Comamonadaceae</taxon>
        <taxon>Lampropedia</taxon>
    </lineage>
</organism>
<accession>A0A1M4T162</accession>
<name>A0A1M4T162_9BURK</name>
<dbReference type="PANTHER" id="PTHR30383">
    <property type="entry name" value="THIOESTERASE 1/PROTEASE 1/LYSOPHOSPHOLIPASE L1"/>
    <property type="match status" value="1"/>
</dbReference>
<dbReference type="InterPro" id="IPR051532">
    <property type="entry name" value="Ester_Hydrolysis_Enzymes"/>
</dbReference>
<protein>
    <submittedName>
        <fullName evidence="3">Acyl-CoA thioesterase-1</fullName>
    </submittedName>
</protein>
<dbReference type="Proteomes" id="UP000184327">
    <property type="component" value="Unassembled WGS sequence"/>
</dbReference>
<dbReference type="AlphaFoldDB" id="A0A1M4T162"/>
<keyword evidence="1" id="KW-0732">Signal</keyword>
<dbReference type="SUPFAM" id="SSF52266">
    <property type="entry name" value="SGNH hydrolase"/>
    <property type="match status" value="1"/>
</dbReference>
<evidence type="ECO:0000313" key="4">
    <source>
        <dbReference type="Proteomes" id="UP000184327"/>
    </source>
</evidence>
<dbReference type="Pfam" id="PF13472">
    <property type="entry name" value="Lipase_GDSL_2"/>
    <property type="match status" value="1"/>
</dbReference>
<feature type="domain" description="SGNH hydrolase-type esterase" evidence="2">
    <location>
        <begin position="52"/>
        <end position="213"/>
    </location>
</feature>
<evidence type="ECO:0000256" key="1">
    <source>
        <dbReference type="SAM" id="SignalP"/>
    </source>
</evidence>
<dbReference type="STRING" id="1122156.SAMN02745117_00200"/>